<accession>A0A1Z4LWI3</accession>
<dbReference type="OrthoDB" id="487334at2"/>
<protein>
    <recommendedName>
        <fullName evidence="3">DUF3143 domain-containing protein</fullName>
    </recommendedName>
</protein>
<dbReference type="InterPro" id="IPR021489">
    <property type="entry name" value="DUF3143"/>
</dbReference>
<keyword evidence="2" id="KW-1185">Reference proteome</keyword>
<dbReference type="EMBL" id="AP018227">
    <property type="protein sequence ID" value="BAY85615.1"/>
    <property type="molecule type" value="Genomic_DNA"/>
</dbReference>
<dbReference type="AlphaFoldDB" id="A0A1Z4LWI3"/>
<dbReference type="PANTHER" id="PTHR35765:SF2">
    <property type="entry name" value="OS05G0569200 PROTEIN"/>
    <property type="match status" value="1"/>
</dbReference>
<reference evidence="1 2" key="1">
    <citation type="submission" date="2017-06" db="EMBL/GenBank/DDBJ databases">
        <title>Genome sequencing of cyanobaciteial culture collection at National Institute for Environmental Studies (NIES).</title>
        <authorList>
            <person name="Hirose Y."/>
            <person name="Shimura Y."/>
            <person name="Fujisawa T."/>
            <person name="Nakamura Y."/>
            <person name="Kawachi M."/>
        </authorList>
    </citation>
    <scope>NUCLEOTIDE SEQUENCE [LARGE SCALE GENOMIC DNA]</scope>
    <source>
        <strain evidence="1 2">NIES-267</strain>
    </source>
</reference>
<gene>
    <name evidence="1" type="ORF">NIES267_51160</name>
</gene>
<evidence type="ECO:0000313" key="2">
    <source>
        <dbReference type="Proteomes" id="UP000218418"/>
    </source>
</evidence>
<dbReference type="Pfam" id="PF11341">
    <property type="entry name" value="DUF3143"/>
    <property type="match status" value="1"/>
</dbReference>
<evidence type="ECO:0008006" key="3">
    <source>
        <dbReference type="Google" id="ProtNLM"/>
    </source>
</evidence>
<dbReference type="Proteomes" id="UP000218418">
    <property type="component" value="Chromosome"/>
</dbReference>
<sequence>MYLLNSETPLYNHPLPQIEQWLENLGCQQDEKQLHLWRIQRPAWEAEVWLDIEEVTVRYLNAGENEEDIQRSFKYSLSRLDVEEAIFGGP</sequence>
<proteinExistence type="predicted"/>
<evidence type="ECO:0000313" key="1">
    <source>
        <dbReference type="EMBL" id="BAY85615.1"/>
    </source>
</evidence>
<dbReference type="PANTHER" id="PTHR35765">
    <property type="entry name" value="OS05G0569200 PROTEIN"/>
    <property type="match status" value="1"/>
</dbReference>
<name>A0A1Z4LWI3_9CYAN</name>
<organism evidence="1 2">
    <name type="scientific">Calothrix parasitica NIES-267</name>
    <dbReference type="NCBI Taxonomy" id="1973488"/>
    <lineage>
        <taxon>Bacteria</taxon>
        <taxon>Bacillati</taxon>
        <taxon>Cyanobacteriota</taxon>
        <taxon>Cyanophyceae</taxon>
        <taxon>Nostocales</taxon>
        <taxon>Calotrichaceae</taxon>
        <taxon>Calothrix</taxon>
    </lineage>
</organism>